<accession>A0A0F8XS36</accession>
<feature type="transmembrane region" description="Helical" evidence="1">
    <location>
        <begin position="20"/>
        <end position="41"/>
    </location>
</feature>
<keyword evidence="1" id="KW-0812">Transmembrane</keyword>
<dbReference type="EMBL" id="LAZR01057574">
    <property type="protein sequence ID" value="KKK71783.1"/>
    <property type="molecule type" value="Genomic_DNA"/>
</dbReference>
<dbReference type="AlphaFoldDB" id="A0A0F8XS36"/>
<keyword evidence="1" id="KW-0472">Membrane</keyword>
<organism evidence="2">
    <name type="scientific">marine sediment metagenome</name>
    <dbReference type="NCBI Taxonomy" id="412755"/>
    <lineage>
        <taxon>unclassified sequences</taxon>
        <taxon>metagenomes</taxon>
        <taxon>ecological metagenomes</taxon>
    </lineage>
</organism>
<protein>
    <submittedName>
        <fullName evidence="2">Uncharacterized protein</fullName>
    </submittedName>
</protein>
<keyword evidence="1" id="KW-1133">Transmembrane helix</keyword>
<sequence length="111" mass="12372">MSTLNDDLEALPELNRTVKFIAYVLSGVLLTFFLIVGSCSMHSNTFDAERRHADAAYELARAEHTRASNEVDLEKVKTIERLIKNGTDPIAARCAVKGWDSRDTTCSRLAK</sequence>
<name>A0A0F8XS36_9ZZZZ</name>
<proteinExistence type="predicted"/>
<reference evidence="2" key="1">
    <citation type="journal article" date="2015" name="Nature">
        <title>Complex archaea that bridge the gap between prokaryotes and eukaryotes.</title>
        <authorList>
            <person name="Spang A."/>
            <person name="Saw J.H."/>
            <person name="Jorgensen S.L."/>
            <person name="Zaremba-Niedzwiedzka K."/>
            <person name="Martijn J."/>
            <person name="Lind A.E."/>
            <person name="van Eijk R."/>
            <person name="Schleper C."/>
            <person name="Guy L."/>
            <person name="Ettema T.J."/>
        </authorList>
    </citation>
    <scope>NUCLEOTIDE SEQUENCE</scope>
</reference>
<comment type="caution">
    <text evidence="2">The sequence shown here is derived from an EMBL/GenBank/DDBJ whole genome shotgun (WGS) entry which is preliminary data.</text>
</comment>
<evidence type="ECO:0000256" key="1">
    <source>
        <dbReference type="SAM" id="Phobius"/>
    </source>
</evidence>
<gene>
    <name evidence="2" type="ORF">LCGC14_2910480</name>
</gene>
<evidence type="ECO:0000313" key="2">
    <source>
        <dbReference type="EMBL" id="KKK71783.1"/>
    </source>
</evidence>